<dbReference type="SMART" id="SM00292">
    <property type="entry name" value="BRCT"/>
    <property type="match status" value="4"/>
</dbReference>
<dbReference type="Gene3D" id="3.40.50.10190">
    <property type="entry name" value="BRCT domain"/>
    <property type="match status" value="4"/>
</dbReference>
<dbReference type="CDD" id="cd17740">
    <property type="entry name" value="BRCT_Rad4_rpt1"/>
    <property type="match status" value="1"/>
</dbReference>
<keyword evidence="5" id="KW-1185">Reference proteome</keyword>
<evidence type="ECO:0000259" key="3">
    <source>
        <dbReference type="PROSITE" id="PS50172"/>
    </source>
</evidence>
<dbReference type="SUPFAM" id="SSF52113">
    <property type="entry name" value="BRCT domain"/>
    <property type="match status" value="4"/>
</dbReference>
<feature type="region of interest" description="Disordered" evidence="2">
    <location>
        <begin position="500"/>
        <end position="612"/>
    </location>
</feature>
<feature type="region of interest" description="Disordered" evidence="2">
    <location>
        <begin position="775"/>
        <end position="796"/>
    </location>
</feature>
<dbReference type="GO" id="GO:0007095">
    <property type="term" value="P:mitotic G2 DNA damage checkpoint signaling"/>
    <property type="evidence" value="ECO:0000318"/>
    <property type="project" value="GO_Central"/>
</dbReference>
<dbReference type="PROSITE" id="PS50172">
    <property type="entry name" value="BRCT"/>
    <property type="match status" value="3"/>
</dbReference>
<dbReference type="InterPro" id="IPR059215">
    <property type="entry name" value="BRCT2_TopBP1-like"/>
</dbReference>
<keyword evidence="1" id="KW-0677">Repeat</keyword>
<accession>C8V2X3</accession>
<feature type="compositionally biased region" description="Basic and acidic residues" evidence="2">
    <location>
        <begin position="512"/>
        <end position="526"/>
    </location>
</feature>
<evidence type="ECO:0000313" key="5">
    <source>
        <dbReference type="Proteomes" id="UP000000560"/>
    </source>
</evidence>
<dbReference type="InParanoid" id="Q5AXT4"/>
<dbReference type="AlphaFoldDB" id="Q5AXT4"/>
<dbReference type="GeneID" id="2870612"/>
<dbReference type="RefSeq" id="XP_664500.1">
    <property type="nucleotide sequence ID" value="XM_659408.1"/>
</dbReference>
<dbReference type="GO" id="GO:0033314">
    <property type="term" value="P:mitotic DNA replication checkpoint signaling"/>
    <property type="evidence" value="ECO:0000318"/>
    <property type="project" value="GO_Central"/>
</dbReference>
<feature type="domain" description="BRCT" evidence="3">
    <location>
        <begin position="17"/>
        <end position="90"/>
    </location>
</feature>
<gene>
    <name evidence="4" type="ORF">ANIA_06896</name>
</gene>
<proteinExistence type="predicted"/>
<feature type="region of interest" description="Disordered" evidence="2">
    <location>
        <begin position="265"/>
        <end position="288"/>
    </location>
</feature>
<sequence>MKHGRAGCLELTDASADKERPLAGAVLCFTSIVPEQRTELASIASQMGASHNYDLTSDVTHLIVGEISTEKYKFVARERSDIVVLRPEWIEAVRQSWMQGGDTDIRALEEQYRLPTFSGTAICITGFEDTSFVVNLRNYIRNKAQLNGADFRKDLTKQVTHLIARTAGGEKYKYATQWNVKVVTLKWFTDSMERGMILEETLYHPLLPEEQQGIGAWKRSLPAVKPKPQETESSSGARPRKLRRIASVKLGDQNENIWGDIIGTGFETAEPRPSREERQAANEQKQRNASAVQIFKSFASETTFAPLSQTREPTAEPVADRRNGFLDRCFFLIHGFTSKQTNVLRNHLSFNGAQLVDSLSEFSRPDIPKKGHGLYIIVPYKTPRSNVPSTDDLAFECEVVTDMWLERFCRHLTRQGLSGMNICSTGFSRIDLLHLSKLVNLVGATYNEYLKPTASVLICNTSISLNQEKLRHTNEWGVPAVTAEWLWTSIRQERKQPLEPYLVRKPSTQSSKDLELRAGSRPEQKRPSQQLPDDYLVTNGVKSPATGRVAKEMKQTILESPQRKLSGEPNLGLKPPHNSVSPEKLHPIEALNGVKSPAKRKYSDRETASSTKSAIDLAVNGLLKNARTAPSRSASDSTTDYDRPRSRRARPLLGRAQSNSSIRATDQMAFSRASSIDTLHEDGAGSAVDSMSINTDGGIPSLGSRLDFEYLNAERERRLEEINEETPPMTQLDYEDPDAVAMREKFLRYAGKVVEKPVGKQDIVVEELKDLEKAGWGTGRRTRNATRKTAADDDDF</sequence>
<dbReference type="STRING" id="227321.Q5AXT4"/>
<feature type="domain" description="BRCT" evidence="3">
    <location>
        <begin position="412"/>
        <end position="503"/>
    </location>
</feature>
<feature type="region of interest" description="Disordered" evidence="2">
    <location>
        <begin position="222"/>
        <end position="242"/>
    </location>
</feature>
<dbReference type="FunCoup" id="Q5AXT4">
    <property type="interactions" value="28"/>
</dbReference>
<accession>Q5AXT4</accession>
<reference evidence="5" key="2">
    <citation type="journal article" date="2009" name="Fungal Genet. Biol.">
        <title>The 2008 update of the Aspergillus nidulans genome annotation: a community effort.</title>
        <authorList>
            <person name="Wortman J.R."/>
            <person name="Gilsenan J.M."/>
            <person name="Joardar V."/>
            <person name="Deegan J."/>
            <person name="Clutterbuck J."/>
            <person name="Andersen M.R."/>
            <person name="Archer D."/>
            <person name="Bencina M."/>
            <person name="Braus G."/>
            <person name="Coutinho P."/>
            <person name="von Dohren H."/>
            <person name="Doonan J."/>
            <person name="Driessen A.J."/>
            <person name="Durek P."/>
            <person name="Espeso E."/>
            <person name="Fekete E."/>
            <person name="Flipphi M."/>
            <person name="Estrada C.G."/>
            <person name="Geysens S."/>
            <person name="Goldman G."/>
            <person name="de Groot P.W."/>
            <person name="Hansen K."/>
            <person name="Harris S.D."/>
            <person name="Heinekamp T."/>
            <person name="Helmstaedt K."/>
            <person name="Henrissat B."/>
            <person name="Hofmann G."/>
            <person name="Homan T."/>
            <person name="Horio T."/>
            <person name="Horiuchi H."/>
            <person name="James S."/>
            <person name="Jones M."/>
            <person name="Karaffa L."/>
            <person name="Karanyi Z."/>
            <person name="Kato M."/>
            <person name="Keller N."/>
            <person name="Kelly D.E."/>
            <person name="Kiel J.A."/>
            <person name="Kim J.M."/>
            <person name="van der Klei I.J."/>
            <person name="Klis F.M."/>
            <person name="Kovalchuk A."/>
            <person name="Krasevec N."/>
            <person name="Kubicek C.P."/>
            <person name="Liu B."/>
            <person name="Maccabe A."/>
            <person name="Meyer V."/>
            <person name="Mirabito P."/>
            <person name="Miskei M."/>
            <person name="Mos M."/>
            <person name="Mullins J."/>
            <person name="Nelson D.R."/>
            <person name="Nielsen J."/>
            <person name="Oakley B.R."/>
            <person name="Osmani S.A."/>
            <person name="Pakula T."/>
            <person name="Paszewski A."/>
            <person name="Paulsen I."/>
            <person name="Pilsyk S."/>
            <person name="Pocsi I."/>
            <person name="Punt P.J."/>
            <person name="Ram A.F."/>
            <person name="Ren Q."/>
            <person name="Robellet X."/>
            <person name="Robson G."/>
            <person name="Seiboth B."/>
            <person name="van Solingen P."/>
            <person name="Specht T."/>
            <person name="Sun J."/>
            <person name="Taheri-Talesh N."/>
            <person name="Takeshita N."/>
            <person name="Ussery D."/>
            <person name="vanKuyk P.A."/>
            <person name="Visser H."/>
            <person name="van de Vondervoort P.J."/>
            <person name="de Vries R.P."/>
            <person name="Walton J."/>
            <person name="Xiang X."/>
            <person name="Xiong Y."/>
            <person name="Zeng A.P."/>
            <person name="Brandt B.W."/>
            <person name="Cornell M.J."/>
            <person name="van den Hondel C.A."/>
            <person name="Visser J."/>
            <person name="Oliver S.G."/>
            <person name="Turner G."/>
        </authorList>
    </citation>
    <scope>GENOME REANNOTATION</scope>
    <source>
        <strain evidence="5">FGSC A4 / ATCC 38163 / CBS 112.46 / NRRL 194 / M139</strain>
    </source>
</reference>
<dbReference type="InterPro" id="IPR036420">
    <property type="entry name" value="BRCT_dom_sf"/>
</dbReference>
<dbReference type="Pfam" id="PF12738">
    <property type="entry name" value="PTCB-BRCT"/>
    <property type="match status" value="3"/>
</dbReference>
<name>Q5AXT4_EMENI</name>
<feature type="region of interest" description="Disordered" evidence="2">
    <location>
        <begin position="626"/>
        <end position="665"/>
    </location>
</feature>
<protein>
    <submittedName>
        <fullName evidence="4">BRCT domain protein (Eurofung)</fullName>
    </submittedName>
</protein>
<feature type="domain" description="BRCT" evidence="3">
    <location>
        <begin position="112"/>
        <end position="205"/>
    </location>
</feature>
<evidence type="ECO:0000256" key="1">
    <source>
        <dbReference type="ARBA" id="ARBA00022737"/>
    </source>
</evidence>
<dbReference type="EMBL" id="BN001301">
    <property type="protein sequence ID" value="CBF71683.1"/>
    <property type="molecule type" value="Genomic_DNA"/>
</dbReference>
<reference evidence="5" key="1">
    <citation type="journal article" date="2005" name="Nature">
        <title>Sequencing of Aspergillus nidulans and comparative analysis with A. fumigatus and A. oryzae.</title>
        <authorList>
            <person name="Galagan J.E."/>
            <person name="Calvo S.E."/>
            <person name="Cuomo C."/>
            <person name="Ma L.J."/>
            <person name="Wortman J.R."/>
            <person name="Batzoglou S."/>
            <person name="Lee S.I."/>
            <person name="Basturkmen M."/>
            <person name="Spevak C.C."/>
            <person name="Clutterbuck J."/>
            <person name="Kapitonov V."/>
            <person name="Jurka J."/>
            <person name="Scazzocchio C."/>
            <person name="Farman M."/>
            <person name="Butler J."/>
            <person name="Purcell S."/>
            <person name="Harris S."/>
            <person name="Braus G.H."/>
            <person name="Draht O."/>
            <person name="Busch S."/>
            <person name="D'Enfert C."/>
            <person name="Bouchier C."/>
            <person name="Goldman G.H."/>
            <person name="Bell-Pedersen D."/>
            <person name="Griffiths-Jones S."/>
            <person name="Doonan J.H."/>
            <person name="Yu J."/>
            <person name="Vienken K."/>
            <person name="Pain A."/>
            <person name="Freitag M."/>
            <person name="Selker E.U."/>
            <person name="Archer D.B."/>
            <person name="Penalva M.A."/>
            <person name="Oakley B.R."/>
            <person name="Momany M."/>
            <person name="Tanaka T."/>
            <person name="Kumagai T."/>
            <person name="Asai K."/>
            <person name="Machida M."/>
            <person name="Nierman W.C."/>
            <person name="Denning D.W."/>
            <person name="Caddick M."/>
            <person name="Hynes M."/>
            <person name="Paoletti M."/>
            <person name="Fischer R."/>
            <person name="Miller B."/>
            <person name="Dyer P."/>
            <person name="Sachs M.S."/>
            <person name="Osmani S.A."/>
            <person name="Birren B.W."/>
        </authorList>
    </citation>
    <scope>NUCLEOTIDE SEQUENCE [LARGE SCALE GENOMIC DNA]</scope>
    <source>
        <strain evidence="5">FGSC A4 / ATCC 38163 / CBS 112.46 / NRRL 194 / M139</strain>
    </source>
</reference>
<dbReference type="InterPro" id="IPR001357">
    <property type="entry name" value="BRCT_dom"/>
</dbReference>
<feature type="compositionally biased region" description="Polar residues" evidence="2">
    <location>
        <begin position="628"/>
        <end position="638"/>
    </location>
</feature>
<dbReference type="PANTHER" id="PTHR13561:SF20">
    <property type="entry name" value="DNA TOPOISOMERASE 2-BINDING PROTEIN 1"/>
    <property type="match status" value="1"/>
</dbReference>
<evidence type="ECO:0000256" key="2">
    <source>
        <dbReference type="SAM" id="MobiDB-lite"/>
    </source>
</evidence>
<dbReference type="CDD" id="cd17731">
    <property type="entry name" value="BRCT_TopBP1_rpt2_like"/>
    <property type="match status" value="1"/>
</dbReference>
<organism evidence="4 5">
    <name type="scientific">Emericella nidulans (strain FGSC A4 / ATCC 38163 / CBS 112.46 / NRRL 194 / M139)</name>
    <name type="common">Aspergillus nidulans</name>
    <dbReference type="NCBI Taxonomy" id="227321"/>
    <lineage>
        <taxon>Eukaryota</taxon>
        <taxon>Fungi</taxon>
        <taxon>Dikarya</taxon>
        <taxon>Ascomycota</taxon>
        <taxon>Pezizomycotina</taxon>
        <taxon>Eurotiomycetes</taxon>
        <taxon>Eurotiomycetidae</taxon>
        <taxon>Eurotiales</taxon>
        <taxon>Aspergillaceae</taxon>
        <taxon>Aspergillus</taxon>
        <taxon>Aspergillus subgen. Nidulantes</taxon>
    </lineage>
</organism>
<dbReference type="CDD" id="cd17723">
    <property type="entry name" value="BRCT_Rad4_rpt4"/>
    <property type="match status" value="1"/>
</dbReference>
<dbReference type="HOGENOM" id="CLU_009893_1_1_1"/>
<feature type="compositionally biased region" description="Basic and acidic residues" evidence="2">
    <location>
        <begin position="269"/>
        <end position="286"/>
    </location>
</feature>
<dbReference type="GO" id="GO:0006270">
    <property type="term" value="P:DNA replication initiation"/>
    <property type="evidence" value="ECO:0000318"/>
    <property type="project" value="GO_Central"/>
</dbReference>
<dbReference type="KEGG" id="ani:ANIA_06896"/>
<dbReference type="Proteomes" id="UP000000560">
    <property type="component" value="Chromosome I"/>
</dbReference>
<evidence type="ECO:0000313" key="4">
    <source>
        <dbReference type="EMBL" id="CBF71683.1"/>
    </source>
</evidence>
<dbReference type="OMA" id="FATQWNI"/>
<dbReference type="OrthoDB" id="251770at2759"/>
<dbReference type="eggNOG" id="KOG1929">
    <property type="taxonomic scope" value="Eukaryota"/>
</dbReference>
<dbReference type="PANTHER" id="PTHR13561">
    <property type="entry name" value="DNA REPLICATION REGULATOR DPB11-RELATED"/>
    <property type="match status" value="1"/>
</dbReference>